<comment type="subunit">
    <text evidence="2">Homodimer.</text>
</comment>
<feature type="compositionally biased region" description="Basic residues" evidence="11">
    <location>
        <begin position="24"/>
        <end position="41"/>
    </location>
</feature>
<dbReference type="Pfam" id="PF14372">
    <property type="entry name" value="hAT-like_RNase-H"/>
    <property type="match status" value="1"/>
</dbReference>
<accession>A0ABQ7UR66</accession>
<protein>
    <recommendedName>
        <fullName evidence="12">BED-type domain-containing protein</fullName>
    </recommendedName>
</protein>
<evidence type="ECO:0000256" key="9">
    <source>
        <dbReference type="ARBA" id="ARBA00023242"/>
    </source>
</evidence>
<evidence type="ECO:0000256" key="8">
    <source>
        <dbReference type="ARBA" id="ARBA00023163"/>
    </source>
</evidence>
<feature type="domain" description="BED-type" evidence="12">
    <location>
        <begin position="56"/>
        <end position="113"/>
    </location>
</feature>
<dbReference type="InterPro" id="IPR012337">
    <property type="entry name" value="RNaseH-like_sf"/>
</dbReference>
<dbReference type="SUPFAM" id="SSF57667">
    <property type="entry name" value="beta-beta-alpha zinc fingers"/>
    <property type="match status" value="1"/>
</dbReference>
<dbReference type="InterPro" id="IPR052035">
    <property type="entry name" value="ZnF_BED_domain_contain"/>
</dbReference>
<evidence type="ECO:0000313" key="14">
    <source>
        <dbReference type="EMBL" id="KAH0754351.1"/>
    </source>
</evidence>
<evidence type="ECO:0000256" key="2">
    <source>
        <dbReference type="ARBA" id="ARBA00011738"/>
    </source>
</evidence>
<dbReference type="PANTHER" id="PTHR46481">
    <property type="entry name" value="ZINC FINGER BED DOMAIN-CONTAINING PROTEIN 4"/>
    <property type="match status" value="1"/>
</dbReference>
<comment type="subcellular location">
    <subcellularLocation>
        <location evidence="1">Nucleus</location>
    </subcellularLocation>
</comment>
<keyword evidence="6" id="KW-0805">Transcription regulation</keyword>
<evidence type="ECO:0000256" key="11">
    <source>
        <dbReference type="SAM" id="MobiDB-lite"/>
    </source>
</evidence>
<dbReference type="SUPFAM" id="SSF53098">
    <property type="entry name" value="Ribonuclease H-like"/>
    <property type="match status" value="1"/>
</dbReference>
<keyword evidence="15" id="KW-1185">Reference proteome</keyword>
<keyword evidence="4 10" id="KW-0863">Zinc-finger</keyword>
<keyword evidence="5" id="KW-0862">Zinc</keyword>
<evidence type="ECO:0000259" key="12">
    <source>
        <dbReference type="PROSITE" id="PS50808"/>
    </source>
</evidence>
<feature type="compositionally biased region" description="Polar residues" evidence="11">
    <location>
        <begin position="42"/>
        <end position="56"/>
    </location>
</feature>
<evidence type="ECO:0000256" key="7">
    <source>
        <dbReference type="ARBA" id="ARBA00023125"/>
    </source>
</evidence>
<dbReference type="EMBL" id="JAIVGD010000018">
    <property type="protein sequence ID" value="KAH0754351.1"/>
    <property type="molecule type" value="Genomic_DNA"/>
</dbReference>
<gene>
    <name evidence="14" type="ORF">KY290_024621</name>
    <name evidence="13" type="ORF">KY290_028902</name>
</gene>
<evidence type="ECO:0000313" key="13">
    <source>
        <dbReference type="EMBL" id="KAH0749670.1"/>
    </source>
</evidence>
<proteinExistence type="predicted"/>
<evidence type="ECO:0000256" key="5">
    <source>
        <dbReference type="ARBA" id="ARBA00022833"/>
    </source>
</evidence>
<evidence type="ECO:0000313" key="15">
    <source>
        <dbReference type="Proteomes" id="UP000826656"/>
    </source>
</evidence>
<dbReference type="SUPFAM" id="SSF140996">
    <property type="entry name" value="Hermes dimerisation domain"/>
    <property type="match status" value="1"/>
</dbReference>
<keyword evidence="9" id="KW-0539">Nucleus</keyword>
<evidence type="ECO:0000256" key="6">
    <source>
        <dbReference type="ARBA" id="ARBA00023015"/>
    </source>
</evidence>
<keyword evidence="8" id="KW-0804">Transcription</keyword>
<dbReference type="EMBL" id="JAIVGD010000019">
    <property type="protein sequence ID" value="KAH0749670.1"/>
    <property type="molecule type" value="Genomic_DNA"/>
</dbReference>
<organism evidence="14 15">
    <name type="scientific">Solanum tuberosum</name>
    <name type="common">Potato</name>
    <dbReference type="NCBI Taxonomy" id="4113"/>
    <lineage>
        <taxon>Eukaryota</taxon>
        <taxon>Viridiplantae</taxon>
        <taxon>Streptophyta</taxon>
        <taxon>Embryophyta</taxon>
        <taxon>Tracheophyta</taxon>
        <taxon>Spermatophyta</taxon>
        <taxon>Magnoliopsida</taxon>
        <taxon>eudicotyledons</taxon>
        <taxon>Gunneridae</taxon>
        <taxon>Pentapetalae</taxon>
        <taxon>asterids</taxon>
        <taxon>lamiids</taxon>
        <taxon>Solanales</taxon>
        <taxon>Solanaceae</taxon>
        <taxon>Solanoideae</taxon>
        <taxon>Solaneae</taxon>
        <taxon>Solanum</taxon>
    </lineage>
</organism>
<dbReference type="Proteomes" id="UP000826656">
    <property type="component" value="Unassembled WGS sequence"/>
</dbReference>
<reference evidence="14 15" key="1">
    <citation type="journal article" date="2021" name="bioRxiv">
        <title>Chromosome-scale and haplotype-resolved genome assembly of a tetraploid potato cultivar.</title>
        <authorList>
            <person name="Sun H."/>
            <person name="Jiao W.-B."/>
            <person name="Krause K."/>
            <person name="Campoy J.A."/>
            <person name="Goel M."/>
            <person name="Folz-Donahue K."/>
            <person name="Kukat C."/>
            <person name="Huettel B."/>
            <person name="Schneeberger K."/>
        </authorList>
    </citation>
    <scope>NUCLEOTIDE SEQUENCE [LARGE SCALE GENOMIC DNA]</scope>
    <source>
        <strain evidence="14">SolTubOtavaFocal</strain>
        <tissue evidence="14">Leaves</tissue>
    </source>
</reference>
<evidence type="ECO:0000256" key="4">
    <source>
        <dbReference type="ARBA" id="ARBA00022771"/>
    </source>
</evidence>
<keyword evidence="7" id="KW-0238">DNA-binding</keyword>
<dbReference type="Pfam" id="PF02892">
    <property type="entry name" value="zf-BED"/>
    <property type="match status" value="1"/>
</dbReference>
<name>A0ABQ7UR66_SOLTU</name>
<dbReference type="InterPro" id="IPR008906">
    <property type="entry name" value="HATC_C_dom"/>
</dbReference>
<comment type="caution">
    <text evidence="14">The sequence shown here is derived from an EMBL/GenBank/DDBJ whole genome shotgun (WGS) entry which is preliminary data.</text>
</comment>
<dbReference type="PROSITE" id="PS50808">
    <property type="entry name" value="ZF_BED"/>
    <property type="match status" value="1"/>
</dbReference>
<dbReference type="InterPro" id="IPR003656">
    <property type="entry name" value="Znf_BED"/>
</dbReference>
<evidence type="ECO:0000256" key="1">
    <source>
        <dbReference type="ARBA" id="ARBA00004123"/>
    </source>
</evidence>
<dbReference type="InterPro" id="IPR036236">
    <property type="entry name" value="Znf_C2H2_sf"/>
</dbReference>
<keyword evidence="3" id="KW-0479">Metal-binding</keyword>
<dbReference type="Pfam" id="PF05699">
    <property type="entry name" value="Dimer_Tnp_hAT"/>
    <property type="match status" value="1"/>
</dbReference>
<evidence type="ECO:0000256" key="10">
    <source>
        <dbReference type="PROSITE-ProRule" id="PRU00027"/>
    </source>
</evidence>
<sequence>MENTAGTDVEMIIDSPPVVSIPQKKGKSTPHLRTPPKKQKRTTPIDSIPTDGNTGRETSQIWDHFAKFIAKGGKRRAKCNYCVKHFAAETKTNGTSVLWSHLNDKCLKSPFRFVDRRQTTLKAVPIKVGGQENGTSSIEKVVYNVEDIRRAIAEFVIIDEQPFKVVEGEGFKKLMAKALPNFELPSRVTVARHCLKIYQEEKEKLKKLVKNQHICITSDTWTSLQNLTYMVVTAHWIDDEWNLQKKILNFFQTPDHKGETIAKGIEACLLDWEIENLFTVTLDNASANDSAIKHLKARIDDWKGVILRNEFLHVRCNAHILNIIVKEGLDEQIEPISRIRNAVKYVKSSASRFASFKSYVEKTKLDTHGLLSLDVETRWNSTYTMLETAVNFEKAFARMYVDDHNYRKYCLQSELKGYPTTNDWQLVKGFIKFLKIFYQSTLKFSGSLYVTSNIFFHEFFNVRSSILKYSCSEDLILIDMAGRMKVKFDKYWENIEKPENLNMLLFIAIVLDPRYKMRYVNFILSKAYGFLLGKLKADNVEGVLKRLYNHYNYSSIETFTNNIGDDTNMMGEVDDILHSQWEKHLEDEENIGKKSELDQYLMDNVEKPKDFNILTWWKASSNRYPTISKMARDVLSIPVSTVASESAFSTGGRILDSYRSSLSPKTVEALICTQQWIRSPSKEWKVQDYLEEVQKIEEVEKVDLFGEETEEEKKAAEERAAALKASGKKKESGLTDVCYR</sequence>
<evidence type="ECO:0000256" key="3">
    <source>
        <dbReference type="ARBA" id="ARBA00022723"/>
    </source>
</evidence>
<feature type="region of interest" description="Disordered" evidence="11">
    <location>
        <begin position="1"/>
        <end position="56"/>
    </location>
</feature>
<dbReference type="SMART" id="SM00614">
    <property type="entry name" value="ZnF_BED"/>
    <property type="match status" value="1"/>
</dbReference>
<dbReference type="PANTHER" id="PTHR46481:SF8">
    <property type="entry name" value="ZINC FINGER BED DOMAIN-CONTAINING PROTEIN RICESLEEPER 1-LIKE"/>
    <property type="match status" value="1"/>
</dbReference>
<dbReference type="InterPro" id="IPR025525">
    <property type="entry name" value="hAT-like_transposase_RNase-H"/>
</dbReference>